<dbReference type="InterPro" id="IPR051453">
    <property type="entry name" value="MBL_Glyoxalase_II"/>
</dbReference>
<evidence type="ECO:0000313" key="3">
    <source>
        <dbReference type="EMBL" id="UZF48409.1"/>
    </source>
</evidence>
<dbReference type="InterPro" id="IPR036866">
    <property type="entry name" value="RibonucZ/Hydroxyglut_hydro"/>
</dbReference>
<sequence length="238" mass="25865">MSPQLEEGLRRSGPVHRQSTLQMNPPAGMSNLSVTRCFRVKRAVPEDTFRNCRNRAMSLPVNCWMVGDHRDVIIIDASGEPETIAAVVGDRRVTAVICTQGSHAHTAAAVDVAWTLCAPVLLHPADHALWEGVHNQDRYWRLEDGQRITVAGEQLHVVHTPAPTAGSVSLHFPNLKGLFTGDSLGPHCGPRAHRATPYPGSTFLSALPPDTCVYPGHGASFLLGEISSPTDRWVRHSA</sequence>
<dbReference type="AlphaFoldDB" id="A0AA46X1I3"/>
<dbReference type="PANTHER" id="PTHR46233">
    <property type="entry name" value="HYDROXYACYLGLUTATHIONE HYDROLASE GLOC"/>
    <property type="match status" value="1"/>
</dbReference>
<evidence type="ECO:0000259" key="2">
    <source>
        <dbReference type="SMART" id="SM00849"/>
    </source>
</evidence>
<evidence type="ECO:0000256" key="1">
    <source>
        <dbReference type="SAM" id="MobiDB-lite"/>
    </source>
</evidence>
<dbReference type="PANTHER" id="PTHR46233:SF4">
    <property type="entry name" value="METALLO-BETA-LACTAMASE DOMAIN-CONTAINING PROTEIN"/>
    <property type="match status" value="1"/>
</dbReference>
<reference evidence="3 4" key="1">
    <citation type="journal article" date="2021" name="Front. Microbiol.">
        <title>Bacterial Transformation of Aromatic Monomers in Softwood Black Liquor.</title>
        <authorList>
            <person name="Navas L.E."/>
            <person name="Dexter G."/>
            <person name="Liu J."/>
            <person name="Levy-Booth D."/>
            <person name="Cho M."/>
            <person name="Jang S.K."/>
            <person name="Mansfield S.D."/>
            <person name="Renneckar S."/>
            <person name="Mohn W.W."/>
            <person name="Eltis L.D."/>
        </authorList>
    </citation>
    <scope>NUCLEOTIDE SEQUENCE [LARGE SCALE GENOMIC DNA]</scope>
    <source>
        <strain evidence="3 4">GD02</strain>
    </source>
</reference>
<feature type="region of interest" description="Disordered" evidence="1">
    <location>
        <begin position="1"/>
        <end position="28"/>
    </location>
</feature>
<name>A0AA46X1I3_RHORH</name>
<dbReference type="SMART" id="SM00849">
    <property type="entry name" value="Lactamase_B"/>
    <property type="match status" value="1"/>
</dbReference>
<dbReference type="CDD" id="cd06262">
    <property type="entry name" value="metallo-hydrolase-like_MBL-fold"/>
    <property type="match status" value="1"/>
</dbReference>
<proteinExistence type="predicted"/>
<accession>A0AA46X1I3</accession>
<dbReference type="SUPFAM" id="SSF56281">
    <property type="entry name" value="Metallo-hydrolase/oxidoreductase"/>
    <property type="match status" value="1"/>
</dbReference>
<dbReference type="Proteomes" id="UP001162740">
    <property type="component" value="Plasmid pGD02.2.2"/>
</dbReference>
<protein>
    <submittedName>
        <fullName evidence="3">MBL fold metallo-hydrolase</fullName>
    </submittedName>
</protein>
<dbReference type="InterPro" id="IPR001279">
    <property type="entry name" value="Metallo-B-lactamas"/>
</dbReference>
<organism evidence="3 4">
    <name type="scientific">Rhodococcus rhodochrous</name>
    <dbReference type="NCBI Taxonomy" id="1829"/>
    <lineage>
        <taxon>Bacteria</taxon>
        <taxon>Bacillati</taxon>
        <taxon>Actinomycetota</taxon>
        <taxon>Actinomycetes</taxon>
        <taxon>Mycobacteriales</taxon>
        <taxon>Nocardiaceae</taxon>
        <taxon>Rhodococcus</taxon>
    </lineage>
</organism>
<evidence type="ECO:0000313" key="4">
    <source>
        <dbReference type="Proteomes" id="UP001162740"/>
    </source>
</evidence>
<feature type="domain" description="Metallo-beta-lactamase" evidence="2">
    <location>
        <begin position="60"/>
        <end position="217"/>
    </location>
</feature>
<dbReference type="EMBL" id="CP083976">
    <property type="protein sequence ID" value="UZF48409.1"/>
    <property type="molecule type" value="Genomic_DNA"/>
</dbReference>
<dbReference type="Pfam" id="PF00753">
    <property type="entry name" value="Lactamase_B"/>
    <property type="match status" value="1"/>
</dbReference>
<dbReference type="RefSeq" id="WP_229582179.1">
    <property type="nucleotide sequence ID" value="NZ_CP083976.1"/>
</dbReference>
<geneLocation type="plasmid" evidence="3 4">
    <name>pGD02.2.2</name>
</geneLocation>
<gene>
    <name evidence="3" type="ORF">KUM34_028940</name>
</gene>
<dbReference type="Gene3D" id="3.60.15.10">
    <property type="entry name" value="Ribonuclease Z/Hydroxyacylglutathione hydrolase-like"/>
    <property type="match status" value="1"/>
</dbReference>
<keyword evidence="3" id="KW-0614">Plasmid</keyword>